<accession>A0A127ZFV4</accession>
<evidence type="ECO:0000256" key="1">
    <source>
        <dbReference type="SAM" id="SignalP"/>
    </source>
</evidence>
<feature type="chain" id="PRO_5007281313" evidence="1">
    <location>
        <begin position="25"/>
        <end position="147"/>
    </location>
</feature>
<keyword evidence="1" id="KW-0732">Signal</keyword>
<protein>
    <submittedName>
        <fullName evidence="2">Uncharacterized protein</fullName>
    </submittedName>
</protein>
<evidence type="ECO:0000313" key="2">
    <source>
        <dbReference type="EMBL" id="CDU24842.1"/>
    </source>
</evidence>
<organism evidence="2">
    <name type="scientific">Sporisorium scitamineum</name>
    <dbReference type="NCBI Taxonomy" id="49012"/>
    <lineage>
        <taxon>Eukaryota</taxon>
        <taxon>Fungi</taxon>
        <taxon>Dikarya</taxon>
        <taxon>Basidiomycota</taxon>
        <taxon>Ustilaginomycotina</taxon>
        <taxon>Ustilaginomycetes</taxon>
        <taxon>Ustilaginales</taxon>
        <taxon>Ustilaginaceae</taxon>
        <taxon>Sporisorium</taxon>
    </lineage>
</organism>
<dbReference type="EMBL" id="LK056681">
    <property type="protein sequence ID" value="CDU24842.1"/>
    <property type="molecule type" value="Genomic_DNA"/>
</dbReference>
<feature type="signal peptide" evidence="1">
    <location>
        <begin position="1"/>
        <end position="24"/>
    </location>
</feature>
<dbReference type="AlphaFoldDB" id="A0A127ZFV4"/>
<proteinExistence type="predicted"/>
<reference evidence="2" key="1">
    <citation type="submission" date="2014-06" db="EMBL/GenBank/DDBJ databases">
        <authorList>
            <person name="Ju J."/>
            <person name="Zhang J."/>
        </authorList>
    </citation>
    <scope>NUCLEOTIDE SEQUENCE</scope>
    <source>
        <strain evidence="2">SscI8</strain>
    </source>
</reference>
<sequence length="147" mass="15690">MRSSTLINFTIVLVSLCGSAVCDGIYAGGWPLYCGSNKSYLPVGPYYACLQSFDGKITEGPQKDAIIYYNKDNNLQFAVAFQGVGSSASFQTNHLKVSLTSNSSTDASGCVDFHIQSINGGSSHLQQPPFDRPDGVICGLDGIQSLY</sequence>
<name>A0A127ZFV4_9BASI</name>
<gene>
    <name evidence="2" type="ORF">SPSC_04675</name>
</gene>